<evidence type="ECO:0000256" key="2">
    <source>
        <dbReference type="ARBA" id="ARBA00004323"/>
    </source>
</evidence>
<evidence type="ECO:0000313" key="16">
    <source>
        <dbReference type="Proteomes" id="UP000253094"/>
    </source>
</evidence>
<reference evidence="15 16" key="1">
    <citation type="submission" date="2018-06" db="EMBL/GenBank/DDBJ databases">
        <title>Sphaerisporangium craniellae sp. nov., isolated from a marine sponge in the South China Sea.</title>
        <authorList>
            <person name="Li L."/>
        </authorList>
    </citation>
    <scope>NUCLEOTIDE SEQUENCE [LARGE SCALE GENOMIC DNA]</scope>
    <source>
        <strain evidence="15 16">CCTCC AA 208026</strain>
    </source>
</reference>
<dbReference type="GO" id="GO:0070403">
    <property type="term" value="F:NAD+ binding"/>
    <property type="evidence" value="ECO:0007669"/>
    <property type="project" value="InterPro"/>
</dbReference>
<keyword evidence="16" id="KW-1185">Reference proteome</keyword>
<dbReference type="EMBL" id="QOIL01000007">
    <property type="protein sequence ID" value="RCG30661.1"/>
    <property type="molecule type" value="Genomic_DNA"/>
</dbReference>
<feature type="region of interest" description="Disordered" evidence="13">
    <location>
        <begin position="257"/>
        <end position="299"/>
    </location>
</feature>
<dbReference type="InterPro" id="IPR036291">
    <property type="entry name" value="NAD(P)-bd_dom_sf"/>
</dbReference>
<keyword evidence="6" id="KW-1133">Transmembrane helix</keyword>
<evidence type="ECO:0000256" key="1">
    <source>
        <dbReference type="ARBA" id="ARBA00001911"/>
    </source>
</evidence>
<protein>
    <submittedName>
        <fullName evidence="15">NAD-dependent epimerase/dehydratase family protein</fullName>
    </submittedName>
</protein>
<name>A0A367FK86_9ACTN</name>
<dbReference type="PANTHER" id="PTHR43078">
    <property type="entry name" value="UDP-GLUCURONIC ACID DECARBOXYLASE-RELATED"/>
    <property type="match status" value="1"/>
</dbReference>
<accession>A0A367FK86</accession>
<evidence type="ECO:0000259" key="14">
    <source>
        <dbReference type="Pfam" id="PF01370"/>
    </source>
</evidence>
<evidence type="ECO:0000256" key="6">
    <source>
        <dbReference type="ARBA" id="ARBA00022989"/>
    </source>
</evidence>
<dbReference type="FunFam" id="3.40.50.720:FF:000065">
    <property type="entry name" value="UDP-glucuronic acid decarboxylase 1"/>
    <property type="match status" value="1"/>
</dbReference>
<evidence type="ECO:0000256" key="4">
    <source>
        <dbReference type="ARBA" id="ARBA00022793"/>
    </source>
</evidence>
<comment type="caution">
    <text evidence="15">The sequence shown here is derived from an EMBL/GenBank/DDBJ whole genome shotgun (WGS) entry which is preliminary data.</text>
</comment>
<evidence type="ECO:0000313" key="15">
    <source>
        <dbReference type="EMBL" id="RCG30661.1"/>
    </source>
</evidence>
<dbReference type="GO" id="GO:0042732">
    <property type="term" value="P:D-xylose metabolic process"/>
    <property type="evidence" value="ECO:0007669"/>
    <property type="project" value="InterPro"/>
</dbReference>
<evidence type="ECO:0000256" key="3">
    <source>
        <dbReference type="ARBA" id="ARBA00022692"/>
    </source>
</evidence>
<dbReference type="PANTHER" id="PTHR43078:SF6">
    <property type="entry name" value="UDP-GLUCURONIC ACID DECARBOXYLASE 1"/>
    <property type="match status" value="1"/>
</dbReference>
<dbReference type="SUPFAM" id="SSF51735">
    <property type="entry name" value="NAD(P)-binding Rossmann-fold domains"/>
    <property type="match status" value="1"/>
</dbReference>
<organism evidence="15 16">
    <name type="scientific">Sphaerisporangium album</name>
    <dbReference type="NCBI Taxonomy" id="509200"/>
    <lineage>
        <taxon>Bacteria</taxon>
        <taxon>Bacillati</taxon>
        <taxon>Actinomycetota</taxon>
        <taxon>Actinomycetes</taxon>
        <taxon>Streptosporangiales</taxon>
        <taxon>Streptosporangiaceae</taxon>
        <taxon>Sphaerisporangium</taxon>
    </lineage>
</organism>
<keyword evidence="5" id="KW-0735">Signal-anchor</keyword>
<dbReference type="GO" id="GO:0005737">
    <property type="term" value="C:cytoplasm"/>
    <property type="evidence" value="ECO:0007669"/>
    <property type="project" value="TreeGrafter"/>
</dbReference>
<dbReference type="GO" id="GO:0048040">
    <property type="term" value="F:UDP-glucuronate decarboxylase activity"/>
    <property type="evidence" value="ECO:0007669"/>
    <property type="project" value="TreeGrafter"/>
</dbReference>
<evidence type="ECO:0000256" key="13">
    <source>
        <dbReference type="SAM" id="MobiDB-lite"/>
    </source>
</evidence>
<evidence type="ECO:0000256" key="5">
    <source>
        <dbReference type="ARBA" id="ARBA00022968"/>
    </source>
</evidence>
<keyword evidence="3" id="KW-0812">Transmembrane</keyword>
<evidence type="ECO:0000256" key="7">
    <source>
        <dbReference type="ARBA" id="ARBA00023027"/>
    </source>
</evidence>
<dbReference type="InterPro" id="IPR001509">
    <property type="entry name" value="Epimerase_deHydtase"/>
</dbReference>
<keyword evidence="11" id="KW-0456">Lyase</keyword>
<keyword evidence="9" id="KW-0472">Membrane</keyword>
<dbReference type="OrthoDB" id="3513148at2"/>
<evidence type="ECO:0000256" key="9">
    <source>
        <dbReference type="ARBA" id="ARBA00023136"/>
    </source>
</evidence>
<gene>
    <name evidence="15" type="ORF">DQ384_15390</name>
</gene>
<feature type="domain" description="NAD-dependent epimerase/dehydratase" evidence="14">
    <location>
        <begin position="1"/>
        <end position="237"/>
    </location>
</feature>
<dbReference type="InterPro" id="IPR044516">
    <property type="entry name" value="UXS-like"/>
</dbReference>
<dbReference type="Pfam" id="PF01370">
    <property type="entry name" value="Epimerase"/>
    <property type="match status" value="1"/>
</dbReference>
<keyword evidence="4" id="KW-0210">Decarboxylase</keyword>
<evidence type="ECO:0000256" key="10">
    <source>
        <dbReference type="ARBA" id="ARBA00023180"/>
    </source>
</evidence>
<dbReference type="Proteomes" id="UP000253094">
    <property type="component" value="Unassembled WGS sequence"/>
</dbReference>
<proteinExistence type="predicted"/>
<evidence type="ECO:0000256" key="8">
    <source>
        <dbReference type="ARBA" id="ARBA00023034"/>
    </source>
</evidence>
<keyword evidence="8" id="KW-0333">Golgi apparatus</keyword>
<dbReference type="AlphaFoldDB" id="A0A367FK86"/>
<comment type="subcellular location">
    <subcellularLocation>
        <location evidence="2">Golgi apparatus membrane</location>
        <topology evidence="2">Single-pass type II membrane protein</topology>
    </subcellularLocation>
    <subcellularLocation>
        <location evidence="12">Golgi apparatus</location>
        <location evidence="12">Golgi stack membrane</location>
    </subcellularLocation>
</comment>
<sequence>MVITGGAGFLGSHLSRRFVRAGARVVCLDSLVTGSAANVRDLLGDPRFELVVADVTEPWSVPGPVDAVLHLASPASPRDYARLPLETLRAGSAGTWNALTLAREKGARFLLASTSEVYGEPSEHPQRESYFGNVNPVGPRSMYDEAKRFAEALTTSFSRVHGVRCGIVRLFNVYGPHMSLSDGRVVPAFIGQALSGLPLTVFGDGGQTRSLCYVDDAVEGMVASCVHDTGGRPVNIGSDEEVSVLDLAALILRLTAGEDDTGPSGGRPPGRTRDPDASHGLGDQVRHLPLPPEDPRRRRPDLTLARELLNWKPQTALRDGLARTIQWARDAR</sequence>
<evidence type="ECO:0000256" key="12">
    <source>
        <dbReference type="ARBA" id="ARBA00037859"/>
    </source>
</evidence>
<keyword evidence="7" id="KW-0520">NAD</keyword>
<evidence type="ECO:0000256" key="11">
    <source>
        <dbReference type="ARBA" id="ARBA00023239"/>
    </source>
</evidence>
<comment type="cofactor">
    <cofactor evidence="1">
        <name>NAD(+)</name>
        <dbReference type="ChEBI" id="CHEBI:57540"/>
    </cofactor>
</comment>
<dbReference type="Gene3D" id="3.40.50.720">
    <property type="entry name" value="NAD(P)-binding Rossmann-like Domain"/>
    <property type="match status" value="1"/>
</dbReference>
<keyword evidence="10" id="KW-0325">Glycoprotein</keyword>